<feature type="domain" description="CheB-type methylesterase" evidence="5">
    <location>
        <begin position="2"/>
        <end position="185"/>
    </location>
</feature>
<evidence type="ECO:0000313" key="7">
    <source>
        <dbReference type="Proteomes" id="UP000309848"/>
    </source>
</evidence>
<protein>
    <recommendedName>
        <fullName evidence="2">protein-glutamate methylesterase</fullName>
        <ecNumber evidence="2">3.1.1.61</ecNumber>
    </recommendedName>
</protein>
<dbReference type="InterPro" id="IPR035909">
    <property type="entry name" value="CheB_C"/>
</dbReference>
<feature type="active site" evidence="4">
    <location>
        <position position="133"/>
    </location>
</feature>
<dbReference type="EMBL" id="SRXU01000002">
    <property type="protein sequence ID" value="TGX44429.1"/>
    <property type="molecule type" value="Genomic_DNA"/>
</dbReference>
<dbReference type="EC" id="3.1.1.61" evidence="2"/>
<reference evidence="6 7" key="1">
    <citation type="submission" date="2019-04" db="EMBL/GenBank/DDBJ databases">
        <title>Sphingomonas psychrotolerans sp. nov., isolated from soil in the Tianshan Mountains, Xinjiang, China.</title>
        <authorList>
            <person name="Luo Y."/>
            <person name="Sheng H."/>
        </authorList>
    </citation>
    <scope>NUCLEOTIDE SEQUENCE [LARGE SCALE GENOMIC DNA]</scope>
    <source>
        <strain evidence="6 7">KIS18-15</strain>
    </source>
</reference>
<dbReference type="PANTHER" id="PTHR42872:SF6">
    <property type="entry name" value="PROTEIN-GLUTAMATE METHYLESTERASE_PROTEIN-GLUTAMINE GLUTAMINASE"/>
    <property type="match status" value="1"/>
</dbReference>
<dbReference type="RefSeq" id="WP_135983444.1">
    <property type="nucleotide sequence ID" value="NZ_JAASQM010000002.1"/>
</dbReference>
<dbReference type="Proteomes" id="UP000309848">
    <property type="component" value="Unassembled WGS sequence"/>
</dbReference>
<gene>
    <name evidence="6" type="ORF">E5A74_06475</name>
</gene>
<evidence type="ECO:0000256" key="2">
    <source>
        <dbReference type="ARBA" id="ARBA00039140"/>
    </source>
</evidence>
<evidence type="ECO:0000313" key="6">
    <source>
        <dbReference type="EMBL" id="TGX44429.1"/>
    </source>
</evidence>
<dbReference type="Pfam" id="PF01339">
    <property type="entry name" value="CheB_methylest"/>
    <property type="match status" value="1"/>
</dbReference>
<dbReference type="PANTHER" id="PTHR42872">
    <property type="entry name" value="PROTEIN-GLUTAMATE METHYLESTERASE/PROTEIN-GLUTAMINE GLUTAMINASE"/>
    <property type="match status" value="1"/>
</dbReference>
<dbReference type="GO" id="GO:0000156">
    <property type="term" value="F:phosphorelay response regulator activity"/>
    <property type="evidence" value="ECO:0007669"/>
    <property type="project" value="InterPro"/>
</dbReference>
<comment type="catalytic activity">
    <reaction evidence="3">
        <text>[protein]-L-glutamate 5-O-methyl ester + H2O = L-glutamyl-[protein] + methanol + H(+)</text>
        <dbReference type="Rhea" id="RHEA:23236"/>
        <dbReference type="Rhea" id="RHEA-COMP:10208"/>
        <dbReference type="Rhea" id="RHEA-COMP:10311"/>
        <dbReference type="ChEBI" id="CHEBI:15377"/>
        <dbReference type="ChEBI" id="CHEBI:15378"/>
        <dbReference type="ChEBI" id="CHEBI:17790"/>
        <dbReference type="ChEBI" id="CHEBI:29973"/>
        <dbReference type="ChEBI" id="CHEBI:82795"/>
        <dbReference type="EC" id="3.1.1.61"/>
    </reaction>
</comment>
<dbReference type="CDD" id="cd16433">
    <property type="entry name" value="CheB"/>
    <property type="match status" value="1"/>
</dbReference>
<keyword evidence="1 4" id="KW-0378">Hydrolase</keyword>
<dbReference type="PROSITE" id="PS50122">
    <property type="entry name" value="CHEB"/>
    <property type="match status" value="1"/>
</dbReference>
<sequence>MSIPAVQAIVIGASAGAIQALSRILPALPAGYPIPMLVVVHVPPDGSDIALLFEGRCAVTVREPDDKEPIQPGWVYFAPSDYHLLVAEDRTVSLSVDEPVLYSRPSIDVLFESAAEVFGPALVGVILTGANEDGARGLRAVAEAGGEALVEDPGDAFASAMPAAAIASCREARSMSLDAITAYLVKLGTP</sequence>
<accession>A0A4S1WMC5</accession>
<feature type="active site" evidence="4">
    <location>
        <position position="14"/>
    </location>
</feature>
<dbReference type="GO" id="GO:0008984">
    <property type="term" value="F:protein-glutamate methylesterase activity"/>
    <property type="evidence" value="ECO:0007669"/>
    <property type="project" value="UniProtKB-EC"/>
</dbReference>
<dbReference type="OrthoDB" id="9791760at2"/>
<dbReference type="GO" id="GO:0005737">
    <property type="term" value="C:cytoplasm"/>
    <property type="evidence" value="ECO:0007669"/>
    <property type="project" value="InterPro"/>
</dbReference>
<dbReference type="GO" id="GO:0006935">
    <property type="term" value="P:chemotaxis"/>
    <property type="evidence" value="ECO:0007669"/>
    <property type="project" value="UniProtKB-UniRule"/>
</dbReference>
<dbReference type="InterPro" id="IPR000673">
    <property type="entry name" value="Sig_transdc_resp-reg_Me-estase"/>
</dbReference>
<organism evidence="6 7">
    <name type="scientific">Sphingomonas naasensis</name>
    <dbReference type="NCBI Taxonomy" id="1344951"/>
    <lineage>
        <taxon>Bacteria</taxon>
        <taxon>Pseudomonadati</taxon>
        <taxon>Pseudomonadota</taxon>
        <taxon>Alphaproteobacteria</taxon>
        <taxon>Sphingomonadales</taxon>
        <taxon>Sphingomonadaceae</taxon>
        <taxon>Sphingomonas</taxon>
    </lineage>
</organism>
<comment type="caution">
    <text evidence="6">The sequence shown here is derived from an EMBL/GenBank/DDBJ whole genome shotgun (WGS) entry which is preliminary data.</text>
</comment>
<evidence type="ECO:0000259" key="5">
    <source>
        <dbReference type="PROSITE" id="PS50122"/>
    </source>
</evidence>
<evidence type="ECO:0000256" key="4">
    <source>
        <dbReference type="PROSITE-ProRule" id="PRU00050"/>
    </source>
</evidence>
<feature type="active site" evidence="4">
    <location>
        <position position="41"/>
    </location>
</feature>
<keyword evidence="4" id="KW-0145">Chemotaxis</keyword>
<dbReference type="SUPFAM" id="SSF52738">
    <property type="entry name" value="Methylesterase CheB, C-terminal domain"/>
    <property type="match status" value="1"/>
</dbReference>
<keyword evidence="7" id="KW-1185">Reference proteome</keyword>
<proteinExistence type="predicted"/>
<evidence type="ECO:0000256" key="1">
    <source>
        <dbReference type="ARBA" id="ARBA00022801"/>
    </source>
</evidence>
<dbReference type="Gene3D" id="3.40.50.180">
    <property type="entry name" value="Methylesterase CheB, C-terminal domain"/>
    <property type="match status" value="1"/>
</dbReference>
<name>A0A4S1WMC5_9SPHN</name>
<dbReference type="AlphaFoldDB" id="A0A4S1WMC5"/>
<evidence type="ECO:0000256" key="3">
    <source>
        <dbReference type="ARBA" id="ARBA00048267"/>
    </source>
</evidence>